<dbReference type="InterPro" id="IPR008535">
    <property type="entry name" value="DUF817"/>
</dbReference>
<dbReference type="RefSeq" id="WP_169506898.1">
    <property type="nucleotide sequence ID" value="NZ_JABBPN010000030.1"/>
</dbReference>
<evidence type="ECO:0000313" key="2">
    <source>
        <dbReference type="EMBL" id="NMO98125.1"/>
    </source>
</evidence>
<proteinExistence type="predicted"/>
<keyword evidence="1" id="KW-0472">Membrane</keyword>
<evidence type="ECO:0000256" key="1">
    <source>
        <dbReference type="SAM" id="Phobius"/>
    </source>
</evidence>
<keyword evidence="1" id="KW-0812">Transmembrane</keyword>
<name>A0A848MBQ3_PAELE</name>
<feature type="transmembrane region" description="Helical" evidence="1">
    <location>
        <begin position="129"/>
        <end position="146"/>
    </location>
</feature>
<dbReference type="Proteomes" id="UP000565468">
    <property type="component" value="Unassembled WGS sequence"/>
</dbReference>
<feature type="transmembrane region" description="Helical" evidence="1">
    <location>
        <begin position="189"/>
        <end position="209"/>
    </location>
</feature>
<dbReference type="PIRSF" id="PIRSF009141">
    <property type="entry name" value="UCP009141"/>
    <property type="match status" value="1"/>
</dbReference>
<dbReference type="EMBL" id="JABBPN010000030">
    <property type="protein sequence ID" value="NMO98125.1"/>
    <property type="molecule type" value="Genomic_DNA"/>
</dbReference>
<comment type="caution">
    <text evidence="2">The sequence shown here is derived from an EMBL/GenBank/DDBJ whole genome shotgun (WGS) entry which is preliminary data.</text>
</comment>
<feature type="transmembrane region" description="Helical" evidence="1">
    <location>
        <begin position="66"/>
        <end position="83"/>
    </location>
</feature>
<reference evidence="2 3" key="1">
    <citation type="submission" date="2020-04" db="EMBL/GenBank/DDBJ databases">
        <title>Paenibacillus algicola sp. nov., a novel marine bacterium producing alginate lyase.</title>
        <authorList>
            <person name="Huang H."/>
        </authorList>
    </citation>
    <scope>NUCLEOTIDE SEQUENCE [LARGE SCALE GENOMIC DNA]</scope>
    <source>
        <strain evidence="2 3">L7-75</strain>
    </source>
</reference>
<dbReference type="Pfam" id="PF05675">
    <property type="entry name" value="DUF817"/>
    <property type="match status" value="1"/>
</dbReference>
<feature type="transmembrane region" description="Helical" evidence="1">
    <location>
        <begin position="229"/>
        <end position="246"/>
    </location>
</feature>
<feature type="transmembrane region" description="Helical" evidence="1">
    <location>
        <begin position="7"/>
        <end position="30"/>
    </location>
</feature>
<keyword evidence="1" id="KW-1133">Transmembrane helix</keyword>
<feature type="transmembrane region" description="Helical" evidence="1">
    <location>
        <begin position="42"/>
        <end position="59"/>
    </location>
</feature>
<gene>
    <name evidence="2" type="ORF">HII30_20440</name>
</gene>
<feature type="transmembrane region" description="Helical" evidence="1">
    <location>
        <begin position="103"/>
        <end position="122"/>
    </location>
</feature>
<evidence type="ECO:0000313" key="3">
    <source>
        <dbReference type="Proteomes" id="UP000565468"/>
    </source>
</evidence>
<sequence length="269" mass="30601">MSFIRKLWTFGMQQALSCIFPVIIFAALGLTKIVDIPGLPRYDLILLICLLAQGGMLVSKLETWDELKVICVFHVIGLMLELYKVHMGSWSYPEEAYSKIGGVPLYSGFMYASVASYICQAWRRFDLRLTGWPPAVLTVLLSAAIYGNFFTHHYVWDFRWVLTALLFLVFWRTVVFFQVSRDTYRMPLSLSFILIGFFIWVAENISTFLGAWTYPGQERTWSLVHIGKISSWFLLVVISVIIVAQLKHVKQGLGHGAGGNKTNNPSSKL</sequence>
<accession>A0A848MBQ3</accession>
<organism evidence="2 3">
    <name type="scientific">Paenibacillus lemnae</name>
    <dbReference type="NCBI Taxonomy" id="1330551"/>
    <lineage>
        <taxon>Bacteria</taxon>
        <taxon>Bacillati</taxon>
        <taxon>Bacillota</taxon>
        <taxon>Bacilli</taxon>
        <taxon>Bacillales</taxon>
        <taxon>Paenibacillaceae</taxon>
        <taxon>Paenibacillus</taxon>
    </lineage>
</organism>
<protein>
    <submittedName>
        <fullName evidence="2">DUF817 domain-containing protein</fullName>
    </submittedName>
</protein>
<keyword evidence="3" id="KW-1185">Reference proteome</keyword>
<dbReference type="AlphaFoldDB" id="A0A848MBQ3"/>
<feature type="transmembrane region" description="Helical" evidence="1">
    <location>
        <begin position="158"/>
        <end position="177"/>
    </location>
</feature>